<evidence type="ECO:0000313" key="3">
    <source>
        <dbReference type="Proteomes" id="UP000503441"/>
    </source>
</evidence>
<accession>A0ABX6JZ91</accession>
<sequence length="417" mass="44896">MSSNLGAHGEFVAKGSLRSWWRDRRVRLAAAVVSVLAMLIGSLVWANSAQAATHTFVVDSFDTNSNARSANPSSGVCKSVSGKCTLRAAVEASNALNLPKGQVLITVANDLVGNIDPENSAGSRMNNSRVSTYDAGAHFEVTAPVTIDLKNQVTIQSSVNSITTIFYVNGPDVELRNMTQILSGRTSFVAGSNAHNMTIDGGTTITDKNYYPESFLAVREGASNITVKNYRMQGYYPSSSLFYIDNYSNNSNAPIENLVIDNVDITYTVGGNCNAWDGSGCRTNILGFSRHNQTTELKGFTFKNSLISNLTTQTAFPFNSRGSYNTSVRVSDINISGNDFINVQGTGSAWYQAFISLPFGPIPGTNLINNNNIVRAAGGQPYAVSWVVTRLLASLQVAEHCRLRTTTSTGTTQTRSI</sequence>
<reference evidence="2 3" key="1">
    <citation type="submission" date="2020-03" db="EMBL/GenBank/DDBJ databases">
        <title>Leucobacter sp. nov., isolated from beetles.</title>
        <authorList>
            <person name="Hyun D.-W."/>
            <person name="Bae J.-W."/>
        </authorList>
    </citation>
    <scope>NUCLEOTIDE SEQUENCE [LARGE SCALE GENOMIC DNA]</scope>
    <source>
        <strain evidence="2 3">HDW9A</strain>
    </source>
</reference>
<evidence type="ECO:0000313" key="2">
    <source>
        <dbReference type="EMBL" id="QIM19231.1"/>
    </source>
</evidence>
<proteinExistence type="predicted"/>
<keyword evidence="1" id="KW-0472">Membrane</keyword>
<protein>
    <recommendedName>
        <fullName evidence="4">Right handed beta helix region</fullName>
    </recommendedName>
</protein>
<keyword evidence="1" id="KW-0812">Transmembrane</keyword>
<keyword evidence="3" id="KW-1185">Reference proteome</keyword>
<feature type="transmembrane region" description="Helical" evidence="1">
    <location>
        <begin position="26"/>
        <end position="46"/>
    </location>
</feature>
<dbReference type="RefSeq" id="WP_166331475.1">
    <property type="nucleotide sequence ID" value="NZ_CP049933.1"/>
</dbReference>
<dbReference type="SUPFAM" id="SSF51126">
    <property type="entry name" value="Pectin lyase-like"/>
    <property type="match status" value="1"/>
</dbReference>
<name>A0ABX6JZ91_9MICO</name>
<evidence type="ECO:0000256" key="1">
    <source>
        <dbReference type="SAM" id="Phobius"/>
    </source>
</evidence>
<organism evidence="2 3">
    <name type="scientific">Leucobacter coleopterorum</name>
    <dbReference type="NCBI Taxonomy" id="2714933"/>
    <lineage>
        <taxon>Bacteria</taxon>
        <taxon>Bacillati</taxon>
        <taxon>Actinomycetota</taxon>
        <taxon>Actinomycetes</taxon>
        <taxon>Micrococcales</taxon>
        <taxon>Microbacteriaceae</taxon>
        <taxon>Leucobacter</taxon>
    </lineage>
</organism>
<gene>
    <name evidence="2" type="ORF">G7066_12820</name>
</gene>
<evidence type="ECO:0008006" key="4">
    <source>
        <dbReference type="Google" id="ProtNLM"/>
    </source>
</evidence>
<dbReference type="InterPro" id="IPR011050">
    <property type="entry name" value="Pectin_lyase_fold/virulence"/>
</dbReference>
<dbReference type="Proteomes" id="UP000503441">
    <property type="component" value="Chromosome"/>
</dbReference>
<keyword evidence="1" id="KW-1133">Transmembrane helix</keyword>
<dbReference type="EMBL" id="CP049933">
    <property type="protein sequence ID" value="QIM19231.1"/>
    <property type="molecule type" value="Genomic_DNA"/>
</dbReference>